<evidence type="ECO:0000313" key="1">
    <source>
        <dbReference type="EMBL" id="OUC94851.1"/>
    </source>
</evidence>
<dbReference type="InterPro" id="IPR004378">
    <property type="entry name" value="F420H2_quin_Rdtase"/>
</dbReference>
<proteinExistence type="predicted"/>
<gene>
    <name evidence="1" type="ORF">CA984_20925</name>
</gene>
<protein>
    <submittedName>
        <fullName evidence="1">Nitroreductase family deazaflavin-dependent oxidoreductase</fullName>
    </submittedName>
</protein>
<dbReference type="AlphaFoldDB" id="A0A243RIZ5"/>
<name>A0A243RIZ5_9ACTN</name>
<evidence type="ECO:0000313" key="2">
    <source>
        <dbReference type="Proteomes" id="UP000194761"/>
    </source>
</evidence>
<reference evidence="1 2" key="1">
    <citation type="submission" date="2017-05" db="EMBL/GenBank/DDBJ databases">
        <title>Biotechnological potential of actinobacteria isolated from South African environments.</title>
        <authorList>
            <person name="Le Roes-Hill M."/>
            <person name="Prins A."/>
            <person name="Durrell K.A."/>
        </authorList>
    </citation>
    <scope>NUCLEOTIDE SEQUENCE [LARGE SCALE GENOMIC DNA]</scope>
    <source>
        <strain evidence="1">M26</strain>
    </source>
</reference>
<dbReference type="Pfam" id="PF04075">
    <property type="entry name" value="F420H2_quin_red"/>
    <property type="match status" value="1"/>
</dbReference>
<dbReference type="InterPro" id="IPR012349">
    <property type="entry name" value="Split_barrel_FMN-bd"/>
</dbReference>
<keyword evidence="2" id="KW-1185">Reference proteome</keyword>
<organism evidence="1 2">
    <name type="scientific">Streptosporangium minutum</name>
    <dbReference type="NCBI Taxonomy" id="569862"/>
    <lineage>
        <taxon>Bacteria</taxon>
        <taxon>Bacillati</taxon>
        <taxon>Actinomycetota</taxon>
        <taxon>Actinomycetes</taxon>
        <taxon>Streptosporangiales</taxon>
        <taxon>Streptosporangiaceae</taxon>
        <taxon>Streptosporangium</taxon>
    </lineage>
</organism>
<accession>A0A243RIZ5</accession>
<dbReference type="Proteomes" id="UP000194761">
    <property type="component" value="Unassembled WGS sequence"/>
</dbReference>
<dbReference type="EMBL" id="NGFP01000095">
    <property type="protein sequence ID" value="OUC94851.1"/>
    <property type="molecule type" value="Genomic_DNA"/>
</dbReference>
<dbReference type="GO" id="GO:0016491">
    <property type="term" value="F:oxidoreductase activity"/>
    <property type="evidence" value="ECO:0007669"/>
    <property type="project" value="InterPro"/>
</dbReference>
<comment type="caution">
    <text evidence="1">The sequence shown here is derived from an EMBL/GenBank/DDBJ whole genome shotgun (WGS) entry which is preliminary data.</text>
</comment>
<dbReference type="Gene3D" id="2.30.110.10">
    <property type="entry name" value="Electron Transport, Fmn-binding Protein, Chain A"/>
    <property type="match status" value="1"/>
</dbReference>
<sequence>MYRGDRPGLLARALNRLAALQYSTGLLASHQAATLEVRGRSSGRTITVPVVVADHEGQEYLVSMLGNNANWVRNVRAADGQAVLRRGRRQPILLQEVAPGARAPILRRYLALAPGARPHLPVTRDSPLEAFAAIAEAHPVFWISSPHTAGHT</sequence>